<feature type="non-terminal residue" evidence="1">
    <location>
        <position position="1"/>
    </location>
</feature>
<comment type="caution">
    <text evidence="1">The sequence shown here is derived from an EMBL/GenBank/DDBJ whole genome shotgun (WGS) entry which is preliminary data.</text>
</comment>
<accession>A0AAW5R5Y8</accession>
<reference evidence="1" key="1">
    <citation type="submission" date="2021-06" db="EMBL/GenBank/DDBJ databases">
        <title>Propagation of a rapidly emergent carbapenem-resistant Acinetobacter baumannii lineage by various extra-hospital transmission networks.</title>
        <authorList>
            <person name="Calix J."/>
        </authorList>
    </citation>
    <scope>NUCLEOTIDE SEQUENCE</scope>
    <source>
        <strain evidence="1">WU_MDCI_Aw63</strain>
    </source>
</reference>
<name>A0AAW5R5Y8_ACIJU</name>
<dbReference type="AlphaFoldDB" id="A0AAW5R5Y8"/>
<organism evidence="1 2">
    <name type="scientific">Acinetobacter junii</name>
    <dbReference type="NCBI Taxonomy" id="40215"/>
    <lineage>
        <taxon>Bacteria</taxon>
        <taxon>Pseudomonadati</taxon>
        <taxon>Pseudomonadota</taxon>
        <taxon>Gammaproteobacteria</taxon>
        <taxon>Moraxellales</taxon>
        <taxon>Moraxellaceae</taxon>
        <taxon>Acinetobacter</taxon>
    </lineage>
</organism>
<gene>
    <name evidence="1" type="ORF">KTH64_03635</name>
</gene>
<dbReference type="EMBL" id="JAHPRE010000010">
    <property type="protein sequence ID" value="MCU4396077.1"/>
    <property type="molecule type" value="Genomic_DNA"/>
</dbReference>
<sequence length="38" mass="4549">NMFCRLKQFRGIATRYDKLKRNYQSAVALACIFLWLPL</sequence>
<evidence type="ECO:0000313" key="1">
    <source>
        <dbReference type="EMBL" id="MCU4396077.1"/>
    </source>
</evidence>
<dbReference type="Proteomes" id="UP001208534">
    <property type="component" value="Unassembled WGS sequence"/>
</dbReference>
<proteinExistence type="predicted"/>
<evidence type="ECO:0000313" key="2">
    <source>
        <dbReference type="Proteomes" id="UP001208534"/>
    </source>
</evidence>
<protein>
    <submittedName>
        <fullName evidence="1">Transposase</fullName>
    </submittedName>
</protein>